<feature type="compositionally biased region" description="Basic and acidic residues" evidence="6">
    <location>
        <begin position="226"/>
        <end position="249"/>
    </location>
</feature>
<dbReference type="InterPro" id="IPR020930">
    <property type="entry name" value="Ribosomal_uL5_bac-type"/>
</dbReference>
<comment type="subunit">
    <text evidence="5">Part of the 50S ribosomal subunit; part of the 5S rRNA/L5/L18/L25 subcomplex. Contacts the 5S rRNA. Binds to the 5S rRNA independently of L5 and L18.</text>
</comment>
<evidence type="ECO:0000256" key="1">
    <source>
        <dbReference type="ARBA" id="ARBA00022730"/>
    </source>
</evidence>
<dbReference type="CDD" id="cd00495">
    <property type="entry name" value="Ribosomal_L25_TL5_CTC"/>
    <property type="match status" value="1"/>
</dbReference>
<evidence type="ECO:0000313" key="10">
    <source>
        <dbReference type="Proteomes" id="UP000177309"/>
    </source>
</evidence>
<comment type="similarity">
    <text evidence="5">Belongs to the bacterial ribosomal protein bL25 family. CTC subfamily.</text>
</comment>
<keyword evidence="2 5" id="KW-0694">RNA-binding</keyword>
<comment type="caution">
    <text evidence="9">The sequence shown here is derived from an EMBL/GenBank/DDBJ whole genome shotgun (WGS) entry which is preliminary data.</text>
</comment>
<evidence type="ECO:0000313" key="9">
    <source>
        <dbReference type="EMBL" id="OGC33214.1"/>
    </source>
</evidence>
<evidence type="ECO:0000256" key="5">
    <source>
        <dbReference type="HAMAP-Rule" id="MF_01334"/>
    </source>
</evidence>
<evidence type="ECO:0000256" key="4">
    <source>
        <dbReference type="ARBA" id="ARBA00023274"/>
    </source>
</evidence>
<dbReference type="InterPro" id="IPR001021">
    <property type="entry name" value="Ribosomal_bL25_long"/>
</dbReference>
<dbReference type="NCBIfam" id="TIGR00731">
    <property type="entry name" value="bL25_bact_ctc"/>
    <property type="match status" value="1"/>
</dbReference>
<evidence type="ECO:0000256" key="2">
    <source>
        <dbReference type="ARBA" id="ARBA00022884"/>
    </source>
</evidence>
<evidence type="ECO:0000259" key="7">
    <source>
        <dbReference type="Pfam" id="PF01386"/>
    </source>
</evidence>
<name>A0A1F4TKK9_UNCSA</name>
<comment type="function">
    <text evidence="5">This is one of the proteins that binds to the 5S RNA in the ribosome where it forms part of the central protuberance.</text>
</comment>
<dbReference type="SUPFAM" id="SSF50715">
    <property type="entry name" value="Ribosomal protein L25-like"/>
    <property type="match status" value="1"/>
</dbReference>
<dbReference type="InterPro" id="IPR037121">
    <property type="entry name" value="Ribosomal_bL25_C"/>
</dbReference>
<dbReference type="InterPro" id="IPR011035">
    <property type="entry name" value="Ribosomal_bL25/Gln-tRNA_synth"/>
</dbReference>
<keyword evidence="3 5" id="KW-0689">Ribosomal protein</keyword>
<protein>
    <recommendedName>
        <fullName evidence="5">Large ribosomal subunit protein bL25</fullName>
    </recommendedName>
    <alternativeName>
        <fullName evidence="5">General stress protein CTC</fullName>
    </alternativeName>
</protein>
<feature type="region of interest" description="Disordered" evidence="6">
    <location>
        <begin position="190"/>
        <end position="249"/>
    </location>
</feature>
<dbReference type="InterPro" id="IPR020057">
    <property type="entry name" value="Ribosomal_bL25_b-dom"/>
</dbReference>
<dbReference type="Proteomes" id="UP000177309">
    <property type="component" value="Unassembled WGS sequence"/>
</dbReference>
<evidence type="ECO:0000256" key="3">
    <source>
        <dbReference type="ARBA" id="ARBA00022980"/>
    </source>
</evidence>
<dbReference type="InterPro" id="IPR020056">
    <property type="entry name" value="Rbsml_bL25/Gln-tRNA_synth_N"/>
</dbReference>
<gene>
    <name evidence="5" type="primary">rplY</name>
    <name evidence="5" type="synonym">ctc</name>
    <name evidence="9" type="ORF">A2462_07285</name>
</gene>
<evidence type="ECO:0000259" key="8">
    <source>
        <dbReference type="Pfam" id="PF14693"/>
    </source>
</evidence>
<dbReference type="Gene3D" id="2.40.240.10">
    <property type="entry name" value="Ribosomal Protein L25, Chain P"/>
    <property type="match status" value="1"/>
</dbReference>
<feature type="compositionally biased region" description="Low complexity" evidence="6">
    <location>
        <begin position="195"/>
        <end position="225"/>
    </location>
</feature>
<feature type="domain" description="Large ribosomal subunit protein bL25 beta" evidence="8">
    <location>
        <begin position="106"/>
        <end position="188"/>
    </location>
</feature>
<dbReference type="GO" id="GO:0006412">
    <property type="term" value="P:translation"/>
    <property type="evidence" value="ECO:0007669"/>
    <property type="project" value="UniProtKB-UniRule"/>
</dbReference>
<dbReference type="Pfam" id="PF01386">
    <property type="entry name" value="Ribosomal_L25p"/>
    <property type="match status" value="1"/>
</dbReference>
<dbReference type="PANTHER" id="PTHR33284:SF1">
    <property type="entry name" value="RIBOSOMAL PROTEIN L25_GLN-TRNA SYNTHETASE, ANTI-CODON-BINDING DOMAIN-CONTAINING PROTEIN"/>
    <property type="match status" value="1"/>
</dbReference>
<dbReference type="HAMAP" id="MF_01334">
    <property type="entry name" value="Ribosomal_bL25_CTC"/>
    <property type="match status" value="1"/>
</dbReference>
<reference evidence="9 10" key="1">
    <citation type="journal article" date="2016" name="Nat. Commun.">
        <title>Thousands of microbial genomes shed light on interconnected biogeochemical processes in an aquifer system.</title>
        <authorList>
            <person name="Anantharaman K."/>
            <person name="Brown C.T."/>
            <person name="Hug L.A."/>
            <person name="Sharon I."/>
            <person name="Castelle C.J."/>
            <person name="Probst A.J."/>
            <person name="Thomas B.C."/>
            <person name="Singh A."/>
            <person name="Wilkins M.J."/>
            <person name="Karaoz U."/>
            <person name="Brodie E.L."/>
            <person name="Williams K.H."/>
            <person name="Hubbard S.S."/>
            <person name="Banfield J.F."/>
        </authorList>
    </citation>
    <scope>NUCLEOTIDE SEQUENCE [LARGE SCALE GENOMIC DNA]</scope>
</reference>
<proteinExistence type="inferred from homology"/>
<evidence type="ECO:0000256" key="6">
    <source>
        <dbReference type="SAM" id="MobiDB-lite"/>
    </source>
</evidence>
<dbReference type="AlphaFoldDB" id="A0A1F4TKK9"/>
<dbReference type="GO" id="GO:0008097">
    <property type="term" value="F:5S rRNA binding"/>
    <property type="evidence" value="ECO:0007669"/>
    <property type="project" value="InterPro"/>
</dbReference>
<dbReference type="EMBL" id="MEUI01000038">
    <property type="protein sequence ID" value="OGC33214.1"/>
    <property type="molecule type" value="Genomic_DNA"/>
</dbReference>
<dbReference type="GO" id="GO:0022625">
    <property type="term" value="C:cytosolic large ribosomal subunit"/>
    <property type="evidence" value="ECO:0007669"/>
    <property type="project" value="TreeGrafter"/>
</dbReference>
<keyword evidence="4 5" id="KW-0687">Ribonucleoprotein</keyword>
<dbReference type="Gene3D" id="2.170.120.20">
    <property type="entry name" value="Ribosomal protein L25, beta domain"/>
    <property type="match status" value="1"/>
</dbReference>
<accession>A0A1F4TKK9</accession>
<sequence>MADVKLKASKREVIGKKVKKVRQQGLIPAVVYGRKIEATALSVEAKEFRDKVLRSEAGQNLIFSLSLNDKSEKKDIPVITHRIQRDFITDDILHIDFMNVIMDEVIRTKVKIELLGIPLGVKEEGGVLVHNLHDVEIECLPGDIPTKFELDVSGLKINESFHVADIKISSKVEIMAPPDEMVVQVSAPTKEEVEAPPVLTPEEAAAAAKADGAAPAEGEAVPAEGKPVESKGKSPAEGKPAAEGKKEKK</sequence>
<dbReference type="PANTHER" id="PTHR33284">
    <property type="entry name" value="RIBOSOMAL PROTEIN L25/GLN-TRNA SYNTHETASE, ANTI-CODON-BINDING DOMAIN-CONTAINING PROTEIN"/>
    <property type="match status" value="1"/>
</dbReference>
<keyword evidence="1 5" id="KW-0699">rRNA-binding</keyword>
<feature type="domain" description="Large ribosomal subunit protein bL25 L25" evidence="7">
    <location>
        <begin position="6"/>
        <end position="97"/>
    </location>
</feature>
<dbReference type="InterPro" id="IPR029751">
    <property type="entry name" value="Ribosomal_L25_dom"/>
</dbReference>
<dbReference type="Pfam" id="PF14693">
    <property type="entry name" value="Ribosomal_TL5_C"/>
    <property type="match status" value="1"/>
</dbReference>
<dbReference type="GO" id="GO:0003735">
    <property type="term" value="F:structural constituent of ribosome"/>
    <property type="evidence" value="ECO:0007669"/>
    <property type="project" value="InterPro"/>
</dbReference>
<organism evidence="9 10">
    <name type="scientific">candidate division WOR-1 bacterium RIFOXYC2_FULL_41_25</name>
    <dbReference type="NCBI Taxonomy" id="1802586"/>
    <lineage>
        <taxon>Bacteria</taxon>
        <taxon>Bacillati</taxon>
        <taxon>Saganbacteria</taxon>
    </lineage>
</organism>